<comment type="caution">
    <text evidence="2">The sequence shown here is derived from an EMBL/GenBank/DDBJ whole genome shotgun (WGS) entry which is preliminary data.</text>
</comment>
<gene>
    <name evidence="2" type="ORF">ROI90_01070</name>
</gene>
<evidence type="ECO:0000256" key="1">
    <source>
        <dbReference type="SAM" id="MobiDB-lite"/>
    </source>
</evidence>
<dbReference type="EMBL" id="JAWDJT010000001">
    <property type="protein sequence ID" value="MDU0368970.1"/>
    <property type="molecule type" value="Genomic_DNA"/>
</dbReference>
<dbReference type="Proteomes" id="UP001250698">
    <property type="component" value="Unassembled WGS sequence"/>
</dbReference>
<organism evidence="2 3">
    <name type="scientific">Hymenobacter endophyticus</name>
    <dbReference type="NCBI Taxonomy" id="3076335"/>
    <lineage>
        <taxon>Bacteria</taxon>
        <taxon>Pseudomonadati</taxon>
        <taxon>Bacteroidota</taxon>
        <taxon>Cytophagia</taxon>
        <taxon>Cytophagales</taxon>
        <taxon>Hymenobacteraceae</taxon>
        <taxon>Hymenobacter</taxon>
    </lineage>
</organism>
<dbReference type="RefSeq" id="WP_315996489.1">
    <property type="nucleotide sequence ID" value="NZ_JAWDJT010000001.1"/>
</dbReference>
<reference evidence="2 3" key="1">
    <citation type="submission" date="2023-10" db="EMBL/GenBank/DDBJ databases">
        <title>Hymenobacter endophyticus sp. nov., an isolate from the leaf tissues of wheat.</title>
        <authorList>
            <person name="Dai Y."/>
        </authorList>
    </citation>
    <scope>NUCLEOTIDE SEQUENCE [LARGE SCALE GENOMIC DNA]</scope>
    <source>
        <strain evidence="2 3">ZK17L-C2</strain>
    </source>
</reference>
<evidence type="ECO:0000313" key="3">
    <source>
        <dbReference type="Proteomes" id="UP001250698"/>
    </source>
</evidence>
<evidence type="ECO:0000313" key="2">
    <source>
        <dbReference type="EMBL" id="MDU0368970.1"/>
    </source>
</evidence>
<evidence type="ECO:0008006" key="4">
    <source>
        <dbReference type="Google" id="ProtNLM"/>
    </source>
</evidence>
<name>A0ABU3TCF9_9BACT</name>
<proteinExistence type="predicted"/>
<keyword evidence="3" id="KW-1185">Reference proteome</keyword>
<feature type="region of interest" description="Disordered" evidence="1">
    <location>
        <begin position="243"/>
        <end position="265"/>
    </location>
</feature>
<protein>
    <recommendedName>
        <fullName evidence="4">DUF3108 domain-containing protein</fullName>
    </recommendedName>
</protein>
<accession>A0ABU3TCF9</accession>
<sequence>MNPLWEDGQEEVAVYEAEQKVDGEIRRFVYTQATAKEEFNQQYNVRTDSLERKDIFPVMRLTQLYSMPGTAYPHHAQATLFFRRDQPVVLHKLTASVQEWAGNVFKAILDDGLQYQQAYTSYHDGQGSGQRVLRHNVLFEDALPYTLRSLDFARRPSFPAAVYELQLTNQASRPTLYQAQVRVEEGAPTDTPDPAWRVRVTLTDARQNQYWFAKAYPNVLLRRTTWDGRTLWLKQVSRRAAQLSSTPAAPDSVTTPSASATVVKG</sequence>